<dbReference type="PANTHER" id="PTHR48081">
    <property type="entry name" value="AB HYDROLASE SUPERFAMILY PROTEIN C4A8.06C"/>
    <property type="match status" value="1"/>
</dbReference>
<evidence type="ECO:0000256" key="1">
    <source>
        <dbReference type="ARBA" id="ARBA00022801"/>
    </source>
</evidence>
<feature type="domain" description="Alpha/beta hydrolase fold-3" evidence="2">
    <location>
        <begin position="96"/>
        <end position="302"/>
    </location>
</feature>
<name>A0ABW8Z6W9_9BURK</name>
<comment type="caution">
    <text evidence="3">The sequence shown here is derived from an EMBL/GenBank/DDBJ whole genome shotgun (WGS) entry which is preliminary data.</text>
</comment>
<gene>
    <name evidence="3" type="ORF">PQR63_09705</name>
</gene>
<evidence type="ECO:0000313" key="4">
    <source>
        <dbReference type="Proteomes" id="UP001629214"/>
    </source>
</evidence>
<dbReference type="Pfam" id="PF07859">
    <property type="entry name" value="Abhydrolase_3"/>
    <property type="match status" value="1"/>
</dbReference>
<dbReference type="SUPFAM" id="SSF53474">
    <property type="entry name" value="alpha/beta-Hydrolases"/>
    <property type="match status" value="1"/>
</dbReference>
<protein>
    <submittedName>
        <fullName evidence="3">Alpha/beta fold hydrolase</fullName>
    </submittedName>
</protein>
<evidence type="ECO:0000313" key="3">
    <source>
        <dbReference type="EMBL" id="MFL9878657.1"/>
    </source>
</evidence>
<dbReference type="PANTHER" id="PTHR48081:SF8">
    <property type="entry name" value="ALPHA_BETA HYDROLASE FOLD-3 DOMAIN-CONTAINING PROTEIN-RELATED"/>
    <property type="match status" value="1"/>
</dbReference>
<sequence>MKTTPSITMTPILFDETTLAEARRFNRKLAWAPRFKIRNRFTPLVIQSLLRLSQIGGTKKLERQGLSVEQRRIATDGMQVAVRIIRPSGPVQGVVFDVHGGGWVIGNAQMDDAANAAMAVHCSVAVVSIDYRLFGHTPIQGIMTDVLTTARWLLGDGLPEYKGLPVIFVGESAGGHLAAATLLQLKAWPELLRRVRGAVLYYGVYDLLGTPSVRQAGPDTLVLDGPGMAPAFRMLTPDLSDAERQQAPLSPLYGDFEDLPPALMFVGSLDPLRDDTLEITKHWAKHANVETHLVPDAPHGFIHFPTRMAEQTLAYSRQWIRQCIEDPLSTPLC</sequence>
<accession>A0ABW8Z6W9</accession>
<dbReference type="Gene3D" id="3.40.50.1820">
    <property type="entry name" value="alpha/beta hydrolase"/>
    <property type="match status" value="1"/>
</dbReference>
<dbReference type="RefSeq" id="WP_408167652.1">
    <property type="nucleotide sequence ID" value="NZ_JAQQFR010000005.1"/>
</dbReference>
<organism evidence="3 4">
    <name type="scientific">Herbaspirillum rhizosphaerae</name>
    <dbReference type="NCBI Taxonomy" id="346179"/>
    <lineage>
        <taxon>Bacteria</taxon>
        <taxon>Pseudomonadati</taxon>
        <taxon>Pseudomonadota</taxon>
        <taxon>Betaproteobacteria</taxon>
        <taxon>Burkholderiales</taxon>
        <taxon>Oxalobacteraceae</taxon>
        <taxon>Herbaspirillum</taxon>
    </lineage>
</organism>
<dbReference type="InterPro" id="IPR050300">
    <property type="entry name" value="GDXG_lipolytic_enzyme"/>
</dbReference>
<keyword evidence="1 3" id="KW-0378">Hydrolase</keyword>
<dbReference type="GO" id="GO:0016787">
    <property type="term" value="F:hydrolase activity"/>
    <property type="evidence" value="ECO:0007669"/>
    <property type="project" value="UniProtKB-KW"/>
</dbReference>
<evidence type="ECO:0000259" key="2">
    <source>
        <dbReference type="Pfam" id="PF07859"/>
    </source>
</evidence>
<dbReference type="InterPro" id="IPR029058">
    <property type="entry name" value="AB_hydrolase_fold"/>
</dbReference>
<dbReference type="InterPro" id="IPR013094">
    <property type="entry name" value="AB_hydrolase_3"/>
</dbReference>
<proteinExistence type="predicted"/>
<reference evidence="3 4" key="1">
    <citation type="journal article" date="2024" name="Chem. Sci.">
        <title>Discovery of megapolipeptins by genome mining of a Burkholderiales bacteria collection.</title>
        <authorList>
            <person name="Paulo B.S."/>
            <person name="Recchia M.J.J."/>
            <person name="Lee S."/>
            <person name="Fergusson C.H."/>
            <person name="Romanowski S.B."/>
            <person name="Hernandez A."/>
            <person name="Krull N."/>
            <person name="Liu D.Y."/>
            <person name="Cavanagh H."/>
            <person name="Bos A."/>
            <person name="Gray C.A."/>
            <person name="Murphy B.T."/>
            <person name="Linington R.G."/>
            <person name="Eustaquio A.S."/>
        </authorList>
    </citation>
    <scope>NUCLEOTIDE SEQUENCE [LARGE SCALE GENOMIC DNA]</scope>
    <source>
        <strain evidence="3 4">RL21-008-BIB-B</strain>
    </source>
</reference>
<dbReference type="EMBL" id="JAQQFR010000005">
    <property type="protein sequence ID" value="MFL9878657.1"/>
    <property type="molecule type" value="Genomic_DNA"/>
</dbReference>
<keyword evidence="4" id="KW-1185">Reference proteome</keyword>
<dbReference type="Proteomes" id="UP001629214">
    <property type="component" value="Unassembled WGS sequence"/>
</dbReference>